<evidence type="ECO:0000313" key="3">
    <source>
        <dbReference type="Proteomes" id="UP001603857"/>
    </source>
</evidence>
<accession>A0ABD1N1Y8</accession>
<proteinExistence type="predicted"/>
<organism evidence="2 3">
    <name type="scientific">Flemingia macrophylla</name>
    <dbReference type="NCBI Taxonomy" id="520843"/>
    <lineage>
        <taxon>Eukaryota</taxon>
        <taxon>Viridiplantae</taxon>
        <taxon>Streptophyta</taxon>
        <taxon>Embryophyta</taxon>
        <taxon>Tracheophyta</taxon>
        <taxon>Spermatophyta</taxon>
        <taxon>Magnoliopsida</taxon>
        <taxon>eudicotyledons</taxon>
        <taxon>Gunneridae</taxon>
        <taxon>Pentapetalae</taxon>
        <taxon>rosids</taxon>
        <taxon>fabids</taxon>
        <taxon>Fabales</taxon>
        <taxon>Fabaceae</taxon>
        <taxon>Papilionoideae</taxon>
        <taxon>50 kb inversion clade</taxon>
        <taxon>NPAAA clade</taxon>
        <taxon>indigoferoid/millettioid clade</taxon>
        <taxon>Phaseoleae</taxon>
        <taxon>Flemingia</taxon>
    </lineage>
</organism>
<dbReference type="AlphaFoldDB" id="A0ABD1N1Y8"/>
<dbReference type="EMBL" id="JBGMDY010000003">
    <property type="protein sequence ID" value="KAL2342053.1"/>
    <property type="molecule type" value="Genomic_DNA"/>
</dbReference>
<keyword evidence="3" id="KW-1185">Reference proteome</keyword>
<name>A0ABD1N1Y8_9FABA</name>
<reference evidence="2 3" key="1">
    <citation type="submission" date="2024-08" db="EMBL/GenBank/DDBJ databases">
        <title>Insights into the chromosomal genome structure of Flemingia macrophylla.</title>
        <authorList>
            <person name="Ding Y."/>
            <person name="Zhao Y."/>
            <person name="Bi W."/>
            <person name="Wu M."/>
            <person name="Zhao G."/>
            <person name="Gong Y."/>
            <person name="Li W."/>
            <person name="Zhang P."/>
        </authorList>
    </citation>
    <scope>NUCLEOTIDE SEQUENCE [LARGE SCALE GENOMIC DNA]</scope>
    <source>
        <strain evidence="2">DYQJB</strain>
        <tissue evidence="2">Leaf</tissue>
    </source>
</reference>
<dbReference type="Proteomes" id="UP001603857">
    <property type="component" value="Unassembled WGS sequence"/>
</dbReference>
<comment type="caution">
    <text evidence="2">The sequence shown here is derived from an EMBL/GenBank/DDBJ whole genome shotgun (WGS) entry which is preliminary data.</text>
</comment>
<sequence>MRGTPMDPTERAATRFNSNLHHQGEPDKQTTRPLLVTVQFFNSVTILSAIL</sequence>
<evidence type="ECO:0000313" key="2">
    <source>
        <dbReference type="EMBL" id="KAL2342053.1"/>
    </source>
</evidence>
<gene>
    <name evidence="2" type="ORF">Fmac_009993</name>
</gene>
<feature type="region of interest" description="Disordered" evidence="1">
    <location>
        <begin position="1"/>
        <end position="31"/>
    </location>
</feature>
<evidence type="ECO:0000256" key="1">
    <source>
        <dbReference type="SAM" id="MobiDB-lite"/>
    </source>
</evidence>
<protein>
    <submittedName>
        <fullName evidence="2">Uncharacterized protein</fullName>
    </submittedName>
</protein>